<feature type="signal peptide" evidence="8">
    <location>
        <begin position="1"/>
        <end position="23"/>
    </location>
</feature>
<feature type="chain" id="PRO_5043688532" description="Alpha-galactosidase" evidence="8">
    <location>
        <begin position="24"/>
        <end position="431"/>
    </location>
</feature>
<evidence type="ECO:0000256" key="3">
    <source>
        <dbReference type="ARBA" id="ARBA00012755"/>
    </source>
</evidence>
<comment type="similarity">
    <text evidence="2 7">Belongs to the glycosyl hydrolase 27 family.</text>
</comment>
<protein>
    <recommendedName>
        <fullName evidence="3 7">Alpha-galactosidase</fullName>
        <ecNumber evidence="3 7">3.2.1.22</ecNumber>
    </recommendedName>
    <alternativeName>
        <fullName evidence="7">Melibiase</fullName>
    </alternativeName>
</protein>
<dbReference type="Pfam" id="PF16499">
    <property type="entry name" value="Melibiase_2"/>
    <property type="match status" value="1"/>
</dbReference>
<dbReference type="PRINTS" id="PR00740">
    <property type="entry name" value="GLHYDRLASE27"/>
</dbReference>
<accession>A0AAW2YMF9</accession>
<dbReference type="SUPFAM" id="SSF51011">
    <property type="entry name" value="Glycosyl hydrolase domain"/>
    <property type="match status" value="1"/>
</dbReference>
<dbReference type="AlphaFoldDB" id="A0AAW2YMF9"/>
<comment type="caution">
    <text evidence="10">The sequence shown here is derived from an EMBL/GenBank/DDBJ whole genome shotgun (WGS) entry which is preliminary data.</text>
</comment>
<organism evidence="10 11">
    <name type="scientific">Acrasis kona</name>
    <dbReference type="NCBI Taxonomy" id="1008807"/>
    <lineage>
        <taxon>Eukaryota</taxon>
        <taxon>Discoba</taxon>
        <taxon>Heterolobosea</taxon>
        <taxon>Tetramitia</taxon>
        <taxon>Eutetramitia</taxon>
        <taxon>Acrasidae</taxon>
        <taxon>Acrasis</taxon>
    </lineage>
</organism>
<dbReference type="InterPro" id="IPR013785">
    <property type="entry name" value="Aldolase_TIM"/>
</dbReference>
<dbReference type="InterPro" id="IPR000111">
    <property type="entry name" value="Glyco_hydro_27/36_CS"/>
</dbReference>
<dbReference type="Gene3D" id="2.60.40.1180">
    <property type="entry name" value="Golgi alpha-mannosidase II"/>
    <property type="match status" value="1"/>
</dbReference>
<evidence type="ECO:0000256" key="7">
    <source>
        <dbReference type="RuleBase" id="RU361168"/>
    </source>
</evidence>
<sequence>MRSATLILAELALILFTLTFTRAYNNGVGRAPPMGWNSWNLFACDINEQLIIETIDAMDSKLKKFGYQYVNIDDCWSLKSNRDPVTNEMIPDPVRFPRGIKFLADYAHSKGLKLGIYSDVGDKTCQGYPGSANHYEIDAKTFAKWEVDYLKLDWCFVDDAIKAEPWKYYGRMSARIKQYWSSHLLLNLQLVGLGVSKPHEWAPKIANSWRTTGDINSSWKSVLEILDLNKPLWKYSGPYAFNDPDMLEVEVDRPPNKLTIDESRTHFTLWCMLNSPLLLGNDIRRLDDQDRKWAKDIITNEEVIAVSQDPFVKQAQLLYETKVGTFNQSGACTSSNCTWIEVWMKPLQKTQTIAVAVYNRAGLNIKDPKFKAESANIIWKSLGLEEDLKLSVRDLWAHSDKGSFQKEYTTDKIAPHDVRLYSMSGSGWNRK</sequence>
<dbReference type="Gene3D" id="3.20.20.70">
    <property type="entry name" value="Aldolase class I"/>
    <property type="match status" value="1"/>
</dbReference>
<evidence type="ECO:0000256" key="5">
    <source>
        <dbReference type="ARBA" id="ARBA00022801"/>
    </source>
</evidence>
<dbReference type="EMBL" id="JAOPGA020000356">
    <property type="protein sequence ID" value="KAL0478270.1"/>
    <property type="molecule type" value="Genomic_DNA"/>
</dbReference>
<dbReference type="GO" id="GO:0004557">
    <property type="term" value="F:alpha-galactosidase activity"/>
    <property type="evidence" value="ECO:0007669"/>
    <property type="project" value="UniProtKB-EC"/>
</dbReference>
<feature type="domain" description="Alpha galactosidase C-terminal" evidence="9">
    <location>
        <begin position="340"/>
        <end position="422"/>
    </location>
</feature>
<dbReference type="InterPro" id="IPR041233">
    <property type="entry name" value="Melibiase_C"/>
</dbReference>
<dbReference type="InterPro" id="IPR013780">
    <property type="entry name" value="Glyco_hydro_b"/>
</dbReference>
<keyword evidence="6 7" id="KW-0326">Glycosidase</keyword>
<dbReference type="GO" id="GO:0005975">
    <property type="term" value="P:carbohydrate metabolic process"/>
    <property type="evidence" value="ECO:0007669"/>
    <property type="project" value="InterPro"/>
</dbReference>
<evidence type="ECO:0000256" key="2">
    <source>
        <dbReference type="ARBA" id="ARBA00009743"/>
    </source>
</evidence>
<keyword evidence="11" id="KW-1185">Reference proteome</keyword>
<comment type="catalytic activity">
    <reaction evidence="1 7">
        <text>Hydrolysis of terminal, non-reducing alpha-D-galactose residues in alpha-D-galactosides, including galactose oligosaccharides, galactomannans and galactolipids.</text>
        <dbReference type="EC" id="3.2.1.22"/>
    </reaction>
</comment>
<dbReference type="InterPro" id="IPR017853">
    <property type="entry name" value="GH"/>
</dbReference>
<gene>
    <name evidence="10" type="ORF">AKO1_008533</name>
</gene>
<dbReference type="PROSITE" id="PS00512">
    <property type="entry name" value="ALPHA_GALACTOSIDASE"/>
    <property type="match status" value="1"/>
</dbReference>
<dbReference type="PANTHER" id="PTHR11452:SF75">
    <property type="entry name" value="ALPHA-GALACTOSIDASE MEL1"/>
    <property type="match status" value="1"/>
</dbReference>
<evidence type="ECO:0000313" key="10">
    <source>
        <dbReference type="EMBL" id="KAL0478270.1"/>
    </source>
</evidence>
<dbReference type="CDD" id="cd14792">
    <property type="entry name" value="GH27"/>
    <property type="match status" value="1"/>
</dbReference>
<dbReference type="Proteomes" id="UP001431209">
    <property type="component" value="Unassembled WGS sequence"/>
</dbReference>
<dbReference type="FunFam" id="3.20.20.70:FF:000197">
    <property type="entry name" value="Alpha-galactosidase"/>
    <property type="match status" value="1"/>
</dbReference>
<keyword evidence="7" id="KW-1015">Disulfide bond</keyword>
<dbReference type="Pfam" id="PF17801">
    <property type="entry name" value="Melibiase_C"/>
    <property type="match status" value="1"/>
</dbReference>
<dbReference type="InterPro" id="IPR002241">
    <property type="entry name" value="Glyco_hydro_27"/>
</dbReference>
<reference evidence="10 11" key="1">
    <citation type="submission" date="2024-03" db="EMBL/GenBank/DDBJ databases">
        <title>The Acrasis kona genome and developmental transcriptomes reveal deep origins of eukaryotic multicellular pathways.</title>
        <authorList>
            <person name="Sheikh S."/>
            <person name="Fu C.-J."/>
            <person name="Brown M.W."/>
            <person name="Baldauf S.L."/>
        </authorList>
    </citation>
    <scope>NUCLEOTIDE SEQUENCE [LARGE SCALE GENOMIC DNA]</scope>
    <source>
        <strain evidence="10 11">ATCC MYA-3509</strain>
    </source>
</reference>
<evidence type="ECO:0000256" key="6">
    <source>
        <dbReference type="ARBA" id="ARBA00023295"/>
    </source>
</evidence>
<name>A0AAW2YMF9_9EUKA</name>
<evidence type="ECO:0000313" key="11">
    <source>
        <dbReference type="Proteomes" id="UP001431209"/>
    </source>
</evidence>
<evidence type="ECO:0000256" key="1">
    <source>
        <dbReference type="ARBA" id="ARBA00001255"/>
    </source>
</evidence>
<dbReference type="EC" id="3.2.1.22" evidence="3 7"/>
<keyword evidence="4 8" id="KW-0732">Signal</keyword>
<dbReference type="SUPFAM" id="SSF51445">
    <property type="entry name" value="(Trans)glycosidases"/>
    <property type="match status" value="1"/>
</dbReference>
<evidence type="ECO:0000256" key="8">
    <source>
        <dbReference type="SAM" id="SignalP"/>
    </source>
</evidence>
<evidence type="ECO:0000256" key="4">
    <source>
        <dbReference type="ARBA" id="ARBA00022729"/>
    </source>
</evidence>
<keyword evidence="5 7" id="KW-0378">Hydrolase</keyword>
<proteinExistence type="inferred from homology"/>
<evidence type="ECO:0000259" key="9">
    <source>
        <dbReference type="Pfam" id="PF17801"/>
    </source>
</evidence>
<dbReference type="PANTHER" id="PTHR11452">
    <property type="entry name" value="ALPHA-GALACTOSIDASE/ALPHA-N-ACETYLGALACTOSAMINIDASE"/>
    <property type="match status" value="1"/>
</dbReference>